<feature type="coiled-coil region" evidence="1">
    <location>
        <begin position="830"/>
        <end position="861"/>
    </location>
</feature>
<feature type="domain" description="Nose resistant-to-fluoxetine protein N-terminal" evidence="3">
    <location>
        <begin position="683"/>
        <end position="798"/>
    </location>
</feature>
<evidence type="ECO:0000259" key="3">
    <source>
        <dbReference type="SMART" id="SM00703"/>
    </source>
</evidence>
<dbReference type="Proteomes" id="UP000887568">
    <property type="component" value="Unplaced"/>
</dbReference>
<organism evidence="4 5">
    <name type="scientific">Patiria miniata</name>
    <name type="common">Bat star</name>
    <name type="synonym">Asterina miniata</name>
    <dbReference type="NCBI Taxonomy" id="46514"/>
    <lineage>
        <taxon>Eukaryota</taxon>
        <taxon>Metazoa</taxon>
        <taxon>Echinodermata</taxon>
        <taxon>Eleutherozoa</taxon>
        <taxon>Asterozoa</taxon>
        <taxon>Asteroidea</taxon>
        <taxon>Valvatacea</taxon>
        <taxon>Valvatida</taxon>
        <taxon>Asterinidae</taxon>
        <taxon>Patiria</taxon>
    </lineage>
</organism>
<evidence type="ECO:0000313" key="4">
    <source>
        <dbReference type="EnsemblMetazoa" id="XP_038052267.1"/>
    </source>
</evidence>
<dbReference type="OrthoDB" id="118951at2759"/>
<keyword evidence="1" id="KW-0175">Coiled coil</keyword>
<dbReference type="SUPFAM" id="SSF48371">
    <property type="entry name" value="ARM repeat"/>
    <property type="match status" value="1"/>
</dbReference>
<dbReference type="RefSeq" id="XP_038052267.1">
    <property type="nucleotide sequence ID" value="XM_038196339.1"/>
</dbReference>
<dbReference type="InterPro" id="IPR006621">
    <property type="entry name" value="Nose-resist-to-fluoxetine_N"/>
</dbReference>
<feature type="transmembrane region" description="Helical" evidence="2">
    <location>
        <begin position="1046"/>
        <end position="1067"/>
    </location>
</feature>
<dbReference type="PANTHER" id="PTHR11161">
    <property type="entry name" value="O-ACYLTRANSFERASE"/>
    <property type="match status" value="1"/>
</dbReference>
<feature type="transmembrane region" description="Helical" evidence="2">
    <location>
        <begin position="1330"/>
        <end position="1355"/>
    </location>
</feature>
<dbReference type="Pfam" id="PF20146">
    <property type="entry name" value="NRF"/>
    <property type="match status" value="1"/>
</dbReference>
<proteinExistence type="predicted"/>
<dbReference type="GO" id="GO:0016747">
    <property type="term" value="F:acyltransferase activity, transferring groups other than amino-acyl groups"/>
    <property type="evidence" value="ECO:0007669"/>
    <property type="project" value="InterPro"/>
</dbReference>
<keyword evidence="2" id="KW-1133">Transmembrane helix</keyword>
<dbReference type="EnsemblMetazoa" id="XM_038196339.1">
    <property type="protein sequence ID" value="XP_038052267.1"/>
    <property type="gene ID" value="LOC119724981"/>
</dbReference>
<feature type="transmembrane region" description="Helical" evidence="2">
    <location>
        <begin position="1112"/>
        <end position="1134"/>
    </location>
</feature>
<feature type="transmembrane region" description="Helical" evidence="2">
    <location>
        <begin position="1228"/>
        <end position="1246"/>
    </location>
</feature>
<dbReference type="InterPro" id="IPR002656">
    <property type="entry name" value="Acyl_transf_3_dom"/>
</dbReference>
<feature type="transmembrane region" description="Helical" evidence="2">
    <location>
        <begin position="998"/>
        <end position="1026"/>
    </location>
</feature>
<evidence type="ECO:0000256" key="1">
    <source>
        <dbReference type="SAM" id="Coils"/>
    </source>
</evidence>
<protein>
    <recommendedName>
        <fullName evidence="3">Nose resistant-to-fluoxetine protein N-terminal domain-containing protein</fullName>
    </recommendedName>
</protein>
<reference evidence="4" key="1">
    <citation type="submission" date="2022-11" db="UniProtKB">
        <authorList>
            <consortium name="EnsemblMetazoa"/>
        </authorList>
    </citation>
    <scope>IDENTIFICATION</scope>
</reference>
<name>A0A913ZKC4_PATMI</name>
<dbReference type="GeneID" id="119724981"/>
<feature type="transmembrane region" description="Helical" evidence="2">
    <location>
        <begin position="1199"/>
        <end position="1216"/>
    </location>
</feature>
<evidence type="ECO:0000313" key="5">
    <source>
        <dbReference type="Proteomes" id="UP000887568"/>
    </source>
</evidence>
<feature type="transmembrane region" description="Helical" evidence="2">
    <location>
        <begin position="957"/>
        <end position="978"/>
    </location>
</feature>
<feature type="transmembrane region" description="Helical" evidence="2">
    <location>
        <begin position="805"/>
        <end position="829"/>
    </location>
</feature>
<dbReference type="Pfam" id="PF01757">
    <property type="entry name" value="Acyl_transf_3"/>
    <property type="match status" value="1"/>
</dbReference>
<keyword evidence="2" id="KW-0472">Membrane</keyword>
<feature type="transmembrane region" description="Helical" evidence="2">
    <location>
        <begin position="1258"/>
        <end position="1284"/>
    </location>
</feature>
<dbReference type="SMART" id="SM00703">
    <property type="entry name" value="NRF"/>
    <property type="match status" value="1"/>
</dbReference>
<dbReference type="InterPro" id="IPR000225">
    <property type="entry name" value="Armadillo"/>
</dbReference>
<dbReference type="InterPro" id="IPR016024">
    <property type="entry name" value="ARM-type_fold"/>
</dbReference>
<keyword evidence="5" id="KW-1185">Reference proteome</keyword>
<evidence type="ECO:0000256" key="2">
    <source>
        <dbReference type="SAM" id="Phobius"/>
    </source>
</evidence>
<accession>A0A913ZKC4</accession>
<dbReference type="PANTHER" id="PTHR11161:SF0">
    <property type="entry name" value="O-ACYLTRANSFERASE LIKE PROTEIN"/>
    <property type="match status" value="1"/>
</dbReference>
<dbReference type="SMART" id="SM00185">
    <property type="entry name" value="ARM"/>
    <property type="match status" value="6"/>
</dbReference>
<feature type="transmembrane region" description="Helical" evidence="2">
    <location>
        <begin position="1291"/>
        <end position="1310"/>
    </location>
</feature>
<sequence>MFVERLFLRRHTNIEWTSLQRSPQIDLDIRPESPTMRIILLESEASSSSTMARPFLIVFLLVGVLTPQLCRGQGEDSSLGVTATETPSDFFQQLQDLFPGIDLAQDGSIEELIRQLLVDGDEAATDSPAVGDEPLQQFQDLLGEEVQAAIIEQYIRQLLGDDVPDEVVQQLAQLVASGSLDSLMQPLQDLLSSPINGSNQVQAAIIEQVIRQLLGDAQVSDEVVEQLANLLASTSLDSLIQPLQDILASPTNGSNPVQAAIIEQVVRQLLSDAGVPDEVIDQLVASGLLESLTQTLGEILSSPDSGSDQVQAVIIEQVVRQLLSDAGVPDEVIDQLVASGLLESLTQTLGEILSSPDNGSDQVQALIIEQVVRQLLSDAGVPDEVIDQLVASGLLESLTQTLGEILSSPDNGSDQVQALIIEQVVRQLLSDAGVPDEVIDQLVASGLLESLTQALAEISSSPDSGSDQVQAVIIEQVVRQLLRDAGVPDEVIDQLVASGLLDSLTQTLGEILSSPDNGSDQVQAVIIEQVVRQLLRDAGVPDEVIDQLVASGLLDSLTQILGELLSSPDNGSDQVQAAIIEQLIRQLLGDAPVPDALVEQVAETLASVSLNDLSQQLQALLVSNSSAAGLDLFSENSTTLEDVRQLLVDLGLVPEELDLQGLTMAAQNVLARYLQDNVLQNVSTVCANNTLQFLTDIGNGQPYASQMWLSNGDILNLKVLTTYNAASLGNFEQCQAVNVWNPDAPFNTKYCSLNYWASVATLTVGLCVPSSCTEADLKEIVQSIPEIGSSAEFSCVVPYPWKTGAIVTLCILGVFLLLVTIGTVYHVIVRRRIQANITKTKDKIEKMEEDTNKTMKQKENEYGNGIIRTVYWTGKDDVENNGSIPHYTNGGFVDVEDAQEAAEHTKPTAHAHGCTCTIRASKKKVKKMGFLDAIMMGFSALHNGSKILNTKETAGNLGVLNGIRVISMWWIILGHSIYFITPFLDDPRYTGMELYQSFWFSAIIYSTVSVDTFFFLSGLLLTYLTLKHLQKANGRLNWFLFYLHRFIRITPAYMICIAVWTTLIVHFGEGPGKIDLFESAANMCRERWWTNLLYINNLYPFPGQLGQQCMGWSWYLANDMQFFVISPIIIYLLYKYSKLGLGLIVALCLASFGITAYIATKYGVTLGVGLNPPYSNNNTIIDYGNGNPDIIYSKPYCRIPAYLVGMVFGYVFYKLNGQPFKMSKWINVTMWVVAVGVGLAIIYGPYRSNGELIPQYAAVMYTVFSRAAFVMAVGWVAFACVTGYGGPINALLSWGFWAPLSRITFGAYLLHPILMYSFYTTAKSQYHFTYIQYASMFISNTVFAYAAAFVLSIGVEGPVMGLEKALLGGGARGKKN</sequence>
<keyword evidence="2" id="KW-0812">Transmembrane</keyword>
<feature type="transmembrane region" description="Helical" evidence="2">
    <location>
        <begin position="1141"/>
        <end position="1160"/>
    </location>
</feature>
<dbReference type="InterPro" id="IPR052728">
    <property type="entry name" value="O2_lipid_transport_reg"/>
</dbReference>